<evidence type="ECO:0000313" key="3">
    <source>
        <dbReference type="Proteomes" id="UP001319180"/>
    </source>
</evidence>
<proteinExistence type="predicted"/>
<keyword evidence="1" id="KW-0472">Membrane</keyword>
<evidence type="ECO:0000256" key="1">
    <source>
        <dbReference type="SAM" id="Phobius"/>
    </source>
</evidence>
<name>A0AAP2GJC3_9BACT</name>
<protein>
    <submittedName>
        <fullName evidence="2">Uncharacterized protein</fullName>
    </submittedName>
</protein>
<reference evidence="2 3" key="1">
    <citation type="submission" date="2021-05" db="EMBL/GenBank/DDBJ databases">
        <title>A Polyphasic approach of four new species of the genus Ohtaekwangia: Ohtaekwangia histidinii sp. nov., Ohtaekwangia cretensis sp. nov., Ohtaekwangia indiensis sp. nov., Ohtaekwangia reichenbachii sp. nov. from diverse environment.</title>
        <authorList>
            <person name="Octaviana S."/>
        </authorList>
    </citation>
    <scope>NUCLEOTIDE SEQUENCE [LARGE SCALE GENOMIC DNA]</scope>
    <source>
        <strain evidence="2 3">PWU37</strain>
    </source>
</reference>
<feature type="transmembrane region" description="Helical" evidence="1">
    <location>
        <begin position="7"/>
        <end position="24"/>
    </location>
</feature>
<dbReference type="Proteomes" id="UP001319180">
    <property type="component" value="Unassembled WGS sequence"/>
</dbReference>
<gene>
    <name evidence="2" type="ORF">KK078_22005</name>
</gene>
<dbReference type="RefSeq" id="WP_254092482.1">
    <property type="nucleotide sequence ID" value="NZ_JAHESC010000038.1"/>
</dbReference>
<accession>A0AAP2GJC3</accession>
<dbReference type="AlphaFoldDB" id="A0AAP2GJC3"/>
<feature type="transmembrane region" description="Helical" evidence="1">
    <location>
        <begin position="106"/>
        <end position="126"/>
    </location>
</feature>
<sequence length="136" mass="15312">MNQSSKIAFFWVLIGMCYVLHGYYELTAIRYGAPVLSPGHEATGVIPLNLHVMRIVLEIGSLLIGTLTVLSFNRPFQWFSFVWAIFLGVLNGAHLAMTVARNYTDYTQLALLTFIFFVNVLLALELRVGKSQDQAR</sequence>
<comment type="caution">
    <text evidence="2">The sequence shown here is derived from an EMBL/GenBank/DDBJ whole genome shotgun (WGS) entry which is preliminary data.</text>
</comment>
<keyword evidence="1" id="KW-0812">Transmembrane</keyword>
<evidence type="ECO:0000313" key="2">
    <source>
        <dbReference type="EMBL" id="MBT1689256.1"/>
    </source>
</evidence>
<organism evidence="2 3">
    <name type="scientific">Dawidia soli</name>
    <dbReference type="NCBI Taxonomy" id="2782352"/>
    <lineage>
        <taxon>Bacteria</taxon>
        <taxon>Pseudomonadati</taxon>
        <taxon>Bacteroidota</taxon>
        <taxon>Cytophagia</taxon>
        <taxon>Cytophagales</taxon>
        <taxon>Chryseotaleaceae</taxon>
        <taxon>Dawidia</taxon>
    </lineage>
</organism>
<dbReference type="EMBL" id="JAHESC010000038">
    <property type="protein sequence ID" value="MBT1689256.1"/>
    <property type="molecule type" value="Genomic_DNA"/>
</dbReference>
<keyword evidence="3" id="KW-1185">Reference proteome</keyword>
<feature type="transmembrane region" description="Helical" evidence="1">
    <location>
        <begin position="79"/>
        <end position="100"/>
    </location>
</feature>
<keyword evidence="1" id="KW-1133">Transmembrane helix</keyword>
<feature type="transmembrane region" description="Helical" evidence="1">
    <location>
        <begin position="52"/>
        <end position="72"/>
    </location>
</feature>